<dbReference type="AlphaFoldDB" id="A0A0A8KWQ4"/>
<keyword evidence="7" id="KW-0614">Plasmid</keyword>
<dbReference type="GO" id="GO:0000160">
    <property type="term" value="P:phosphorelay signal transduction system"/>
    <property type="evidence" value="ECO:0007669"/>
    <property type="project" value="UniProtKB-KW"/>
</dbReference>
<dbReference type="PANTHER" id="PTHR43065:SF46">
    <property type="entry name" value="C4-DICARBOXYLATE TRANSPORT SENSOR PROTEIN DCTB"/>
    <property type="match status" value="1"/>
</dbReference>
<proteinExistence type="predicted"/>
<evidence type="ECO:0000256" key="2">
    <source>
        <dbReference type="ARBA" id="ARBA00022741"/>
    </source>
</evidence>
<dbReference type="InterPro" id="IPR005467">
    <property type="entry name" value="His_kinase_dom"/>
</dbReference>
<dbReference type="GO" id="GO:0005524">
    <property type="term" value="F:ATP binding"/>
    <property type="evidence" value="ECO:0007669"/>
    <property type="project" value="UniProtKB-KW"/>
</dbReference>
<dbReference type="GO" id="GO:0016301">
    <property type="term" value="F:kinase activity"/>
    <property type="evidence" value="ECO:0007669"/>
    <property type="project" value="UniProtKB-KW"/>
</dbReference>
<keyword evidence="2" id="KW-0547">Nucleotide-binding</keyword>
<evidence type="ECO:0000256" key="5">
    <source>
        <dbReference type="ARBA" id="ARBA00023012"/>
    </source>
</evidence>
<dbReference type="InterPro" id="IPR004358">
    <property type="entry name" value="Sig_transdc_His_kin-like_C"/>
</dbReference>
<feature type="domain" description="Histidine kinase" evidence="6">
    <location>
        <begin position="1"/>
        <end position="132"/>
    </location>
</feature>
<dbReference type="Pfam" id="PF02518">
    <property type="entry name" value="HATPase_c"/>
    <property type="match status" value="1"/>
</dbReference>
<geneLocation type="plasmid" evidence="7">
    <name>fosmid 1C_1</name>
</geneLocation>
<dbReference type="InterPro" id="IPR003594">
    <property type="entry name" value="HATPase_dom"/>
</dbReference>
<keyword evidence="4" id="KW-0067">ATP-binding</keyword>
<evidence type="ECO:0000256" key="4">
    <source>
        <dbReference type="ARBA" id="ARBA00022840"/>
    </source>
</evidence>
<dbReference type="PROSITE" id="PS50109">
    <property type="entry name" value="HIS_KIN"/>
    <property type="match status" value="1"/>
</dbReference>
<dbReference type="SMART" id="SM00387">
    <property type="entry name" value="HATPase_c"/>
    <property type="match status" value="1"/>
</dbReference>
<sequence>MVSIRCKEQNVNLKIDLDNSIPNLWLDESKLLQAFLNFITNSIESMKSGGDLNIISFQKNDFAYVKFIDTGTGISDTIIDKVMEPFYTTKPEGTGLGLSLSYQFIKQHNGKLEISSTSGKGTTVTVILPIHTIN</sequence>
<dbReference type="PRINTS" id="PR00344">
    <property type="entry name" value="BCTRLSENSOR"/>
</dbReference>
<protein>
    <submittedName>
        <fullName evidence="7">Integral membrane sensor signal transduction histidine kinase</fullName>
    </submittedName>
</protein>
<evidence type="ECO:0000259" key="6">
    <source>
        <dbReference type="PROSITE" id="PS50109"/>
    </source>
</evidence>
<keyword evidence="5" id="KW-0902">Two-component regulatory system</keyword>
<keyword evidence="3 7" id="KW-0418">Kinase</keyword>
<evidence type="ECO:0000313" key="7">
    <source>
        <dbReference type="EMBL" id="CDL65377.1"/>
    </source>
</evidence>
<gene>
    <name evidence="7" type="ORF">WWTP_pFosmid_1C_0015</name>
</gene>
<reference evidence="7" key="1">
    <citation type="journal article" date="2015" name="Res. Microbiol.">
        <title>New FeFe-hydrogenase genes identified in a metagenomic fosmid library from a municipal wastewater treatment plant as revealed by high-throughput sequencing.</title>
        <authorList>
            <person name="Tomazetto G."/>
            <person name="Wibberg D."/>
            <person name="Schluter A."/>
            <person name="Oliveira V.M."/>
        </authorList>
    </citation>
    <scope>NUCLEOTIDE SEQUENCE</scope>
    <source>
        <plasmid evidence="7">fosmid 1C_1</plasmid>
    </source>
</reference>
<dbReference type="InterPro" id="IPR036890">
    <property type="entry name" value="HATPase_C_sf"/>
</dbReference>
<organism evidence="7">
    <name type="scientific">wastewater metagenome</name>
    <dbReference type="NCBI Taxonomy" id="527639"/>
    <lineage>
        <taxon>unclassified sequences</taxon>
        <taxon>metagenomes</taxon>
        <taxon>ecological metagenomes</taxon>
    </lineage>
</organism>
<dbReference type="PANTHER" id="PTHR43065">
    <property type="entry name" value="SENSOR HISTIDINE KINASE"/>
    <property type="match status" value="1"/>
</dbReference>
<dbReference type="Gene3D" id="3.30.565.10">
    <property type="entry name" value="Histidine kinase-like ATPase, C-terminal domain"/>
    <property type="match status" value="1"/>
</dbReference>
<keyword evidence="1" id="KW-0808">Transferase</keyword>
<dbReference type="EMBL" id="HG796237">
    <property type="protein sequence ID" value="CDL65377.1"/>
    <property type="molecule type" value="Genomic_DNA"/>
</dbReference>
<name>A0A0A8KWQ4_9ZZZZ</name>
<evidence type="ECO:0000256" key="1">
    <source>
        <dbReference type="ARBA" id="ARBA00022679"/>
    </source>
</evidence>
<dbReference type="SUPFAM" id="SSF55874">
    <property type="entry name" value="ATPase domain of HSP90 chaperone/DNA topoisomerase II/histidine kinase"/>
    <property type="match status" value="1"/>
</dbReference>
<accession>A0A0A8KWQ4</accession>
<evidence type="ECO:0000256" key="3">
    <source>
        <dbReference type="ARBA" id="ARBA00022777"/>
    </source>
</evidence>